<evidence type="ECO:0000256" key="11">
    <source>
        <dbReference type="ARBA" id="ARBA00022946"/>
    </source>
</evidence>
<comment type="catalytic activity">
    <reaction evidence="24">
        <text>tetradecanoyl-CoA + oxidized [electron-transfer flavoprotein] + H(+) = (2E)-tetradecenoyl-CoA + reduced [electron-transfer flavoprotein]</text>
        <dbReference type="Rhea" id="RHEA:47316"/>
        <dbReference type="Rhea" id="RHEA-COMP:10685"/>
        <dbReference type="Rhea" id="RHEA-COMP:10686"/>
        <dbReference type="ChEBI" id="CHEBI:15378"/>
        <dbReference type="ChEBI" id="CHEBI:57385"/>
        <dbReference type="ChEBI" id="CHEBI:57692"/>
        <dbReference type="ChEBI" id="CHEBI:58307"/>
        <dbReference type="ChEBI" id="CHEBI:61405"/>
    </reaction>
    <physiologicalReaction direction="left-to-right" evidence="24">
        <dbReference type="Rhea" id="RHEA:47317"/>
    </physiologicalReaction>
</comment>
<dbReference type="Pfam" id="PF02770">
    <property type="entry name" value="Acyl-CoA_dh_M"/>
    <property type="match status" value="1"/>
</dbReference>
<comment type="similarity">
    <text evidence="4 28">Belongs to the acyl-CoA dehydrogenase family.</text>
</comment>
<dbReference type="EC" id="1.3.8.9" evidence="17"/>
<keyword evidence="15" id="KW-0496">Mitochondrion</keyword>
<dbReference type="PROSITE" id="PS00073">
    <property type="entry name" value="ACYL_COA_DH_2"/>
    <property type="match status" value="1"/>
</dbReference>
<evidence type="ECO:0000256" key="16">
    <source>
        <dbReference type="ARBA" id="ARBA00023136"/>
    </source>
</evidence>
<dbReference type="Pfam" id="PF00441">
    <property type="entry name" value="Acyl-CoA_dh_1"/>
    <property type="match status" value="1"/>
</dbReference>
<dbReference type="SUPFAM" id="SSF56645">
    <property type="entry name" value="Acyl-CoA dehydrogenase NM domain-like"/>
    <property type="match status" value="1"/>
</dbReference>
<evidence type="ECO:0000256" key="28">
    <source>
        <dbReference type="RuleBase" id="RU362125"/>
    </source>
</evidence>
<dbReference type="AlphaFoldDB" id="A0A7R9GAE1"/>
<dbReference type="GO" id="GO:0006631">
    <property type="term" value="P:fatty acid metabolic process"/>
    <property type="evidence" value="ECO:0007669"/>
    <property type="project" value="UniProtKB-KW"/>
</dbReference>
<comment type="pathway">
    <text evidence="3">Lipid metabolism; mitochondrial fatty acid beta-oxidation.</text>
</comment>
<comment type="catalytic activity">
    <reaction evidence="27">
        <text>octadecanoyl-CoA + oxidized [electron-transfer flavoprotein] + H(+) = (2E)-octadecenoyl-CoA + reduced [electron-transfer flavoprotein]</text>
        <dbReference type="Rhea" id="RHEA:47240"/>
        <dbReference type="Rhea" id="RHEA-COMP:10685"/>
        <dbReference type="Rhea" id="RHEA-COMP:10686"/>
        <dbReference type="ChEBI" id="CHEBI:15378"/>
        <dbReference type="ChEBI" id="CHEBI:57394"/>
        <dbReference type="ChEBI" id="CHEBI:57692"/>
        <dbReference type="ChEBI" id="CHEBI:58307"/>
        <dbReference type="ChEBI" id="CHEBI:71412"/>
    </reaction>
    <physiologicalReaction direction="left-to-right" evidence="27">
        <dbReference type="Rhea" id="RHEA:47241"/>
    </physiologicalReaction>
</comment>
<dbReference type="CDD" id="cd01161">
    <property type="entry name" value="VLCAD"/>
    <property type="match status" value="1"/>
</dbReference>
<comment type="function">
    <text evidence="19">Very long-chain specific acyl-CoA dehydrogenase is one of the acyl-CoA dehydrogenases that catalyze the first step of mitochondrial fatty acid beta-oxidation, an aerobic process breaking down fatty acids into acetyl-CoA and allowing the production of energy from fats. The first step of fatty acid beta-oxidation consists in the removal of one hydrogen from C-2 and C-3 of the straight-chain fatty acyl-CoA thioester, resulting in the formation of trans-2-enoyl-CoA. Among the different mitochondrial acyl-CoA dehydrogenases, very long-chain specific acyl-CoA dehydrogenase acts specifically on acyl-CoAs with saturated 12 to 24 carbons long primary chains.</text>
</comment>
<dbReference type="Pfam" id="PF21343">
    <property type="entry name" value="ACAD9-ACADV_C"/>
    <property type="match status" value="1"/>
</dbReference>
<reference evidence="33" key="1">
    <citation type="submission" date="2020-11" db="EMBL/GenBank/DDBJ databases">
        <authorList>
            <person name="Tran Van P."/>
        </authorList>
    </citation>
    <scope>NUCLEOTIDE SEQUENCE</scope>
</reference>
<keyword evidence="6 28" id="KW-0285">Flavoprotein</keyword>
<evidence type="ECO:0000256" key="3">
    <source>
        <dbReference type="ARBA" id="ARBA00005198"/>
    </source>
</evidence>
<sequence>MKSTRQIYSLSRSARSYIFGSQHLAPLLCRSYAAAAPATTPKKKSVDKKPAESDSFAFNLFRGKVALSQVLPYPVKLEGEMQEHVQMIVQPAEKFFSEINDAMANDANEAVSPESIEHLKNLGAFGMLVPEEYEGAGLGNLGYARMSQIIGENDLGLGIFVGAHQSIGYKGILLYGTKEQKEKYLPDVATGRKYAAFCLTEPSSGSDASSIRCRAVPAADGTHWVLNGSKIWISNGGIAEVMTVFAQTPVKDPATGQTKDKITAFVVERGFGGVRNGPPEKKMGIKASNTAEVFFEDCKIPNENVLGEVGQGFKVAMNILNNGRFGMATTLAGTMKHCIGKAVDHATNRTQFGSKIHTYGAIQEKLARMCMLQYVTETMGYLLAANMDRGVLDYQVEAAISKIFASEAAWNVTDDAIQILGGMGYMKECGLERVMRDLRIFRIFEGTNDILRLFVALTGMQFAGGHLRELQKALQNPASNFGLLLGETAKRAGKYVGLASVDGTLSANVHPNLAKPAQLASMSIQAFGYSVEEMLVRHGKNIVDQQFLLWRVADAAIDIYGMVATIARASRSLDANSSSAVMEENIVKLWCNIASERVQRNLNVLKSAKDAENFSIMSQISQEVCELKGIPASRNPLGF</sequence>
<evidence type="ECO:0000256" key="27">
    <source>
        <dbReference type="ARBA" id="ARBA00049224"/>
    </source>
</evidence>
<evidence type="ECO:0000256" key="26">
    <source>
        <dbReference type="ARBA" id="ARBA00049140"/>
    </source>
</evidence>
<comment type="catalytic activity">
    <reaction evidence="21">
        <text>dodecanoyl-CoA + oxidized [electron-transfer flavoprotein] + H(+) = (2E)-dodecenoyl-CoA + reduced [electron-transfer flavoprotein]</text>
        <dbReference type="Rhea" id="RHEA:47296"/>
        <dbReference type="Rhea" id="RHEA-COMP:10685"/>
        <dbReference type="Rhea" id="RHEA-COMP:10686"/>
        <dbReference type="ChEBI" id="CHEBI:15378"/>
        <dbReference type="ChEBI" id="CHEBI:57330"/>
        <dbReference type="ChEBI" id="CHEBI:57375"/>
        <dbReference type="ChEBI" id="CHEBI:57692"/>
        <dbReference type="ChEBI" id="CHEBI:58307"/>
    </reaction>
    <physiologicalReaction direction="left-to-right" evidence="21">
        <dbReference type="Rhea" id="RHEA:47297"/>
    </physiologicalReaction>
</comment>
<keyword evidence="10" id="KW-0276">Fatty acid metabolism</keyword>
<dbReference type="InterPro" id="IPR049448">
    <property type="entry name" value="ACAD9/ACADV-like_C"/>
</dbReference>
<evidence type="ECO:0000256" key="17">
    <source>
        <dbReference type="ARBA" id="ARBA00039034"/>
    </source>
</evidence>
<keyword evidence="5" id="KW-0597">Phosphoprotein</keyword>
<keyword evidence="34" id="KW-1185">Reference proteome</keyword>
<evidence type="ECO:0000256" key="8">
    <source>
        <dbReference type="ARBA" id="ARBA00022799"/>
    </source>
</evidence>
<feature type="domain" description="Acyl-CoA oxidase/dehydrogenase middle" evidence="30">
    <location>
        <begin position="196"/>
        <end position="298"/>
    </location>
</feature>
<evidence type="ECO:0000256" key="2">
    <source>
        <dbReference type="ARBA" id="ARBA00004637"/>
    </source>
</evidence>
<evidence type="ECO:0000259" key="32">
    <source>
        <dbReference type="Pfam" id="PF21343"/>
    </source>
</evidence>
<dbReference type="EMBL" id="CAJPEX010000179">
    <property type="protein sequence ID" value="CAG0913999.1"/>
    <property type="molecule type" value="Genomic_DNA"/>
</dbReference>
<dbReference type="Gene3D" id="1.10.540.10">
    <property type="entry name" value="Acyl-CoA dehydrogenase/oxidase, N-terminal domain"/>
    <property type="match status" value="1"/>
</dbReference>
<evidence type="ECO:0000256" key="7">
    <source>
        <dbReference type="ARBA" id="ARBA00022792"/>
    </source>
</evidence>
<evidence type="ECO:0000256" key="9">
    <source>
        <dbReference type="ARBA" id="ARBA00022827"/>
    </source>
</evidence>
<dbReference type="OrthoDB" id="2588832at2759"/>
<protein>
    <recommendedName>
        <fullName evidence="18">Very long-chain specific acyl-CoA dehydrogenase, mitochondrial</fullName>
        <ecNumber evidence="17">1.3.8.9</ecNumber>
    </recommendedName>
</protein>
<evidence type="ECO:0000256" key="23">
    <source>
        <dbReference type="ARBA" id="ARBA00048086"/>
    </source>
</evidence>
<keyword evidence="7" id="KW-0999">Mitochondrion inner membrane</keyword>
<dbReference type="InterPro" id="IPR037069">
    <property type="entry name" value="AcylCoA_DH/ox_N_sf"/>
</dbReference>
<evidence type="ECO:0000313" key="34">
    <source>
        <dbReference type="Proteomes" id="UP000678499"/>
    </source>
</evidence>
<dbReference type="InterPro" id="IPR036250">
    <property type="entry name" value="AcylCo_DH-like_C"/>
</dbReference>
<name>A0A7R9GAE1_9CRUS</name>
<evidence type="ECO:0000256" key="18">
    <source>
        <dbReference type="ARBA" id="ARBA00040902"/>
    </source>
</evidence>
<evidence type="ECO:0000259" key="31">
    <source>
        <dbReference type="Pfam" id="PF02771"/>
    </source>
</evidence>
<evidence type="ECO:0000256" key="24">
    <source>
        <dbReference type="ARBA" id="ARBA00049038"/>
    </source>
</evidence>
<evidence type="ECO:0000259" key="29">
    <source>
        <dbReference type="Pfam" id="PF00441"/>
    </source>
</evidence>
<evidence type="ECO:0000256" key="6">
    <source>
        <dbReference type="ARBA" id="ARBA00022630"/>
    </source>
</evidence>
<keyword evidence="9 28" id="KW-0274">FAD</keyword>
<evidence type="ECO:0000313" key="33">
    <source>
        <dbReference type="EMBL" id="CAD7273847.1"/>
    </source>
</evidence>
<dbReference type="InterPro" id="IPR013786">
    <property type="entry name" value="AcylCoA_DH/ox_N"/>
</dbReference>
<keyword evidence="13 28" id="KW-0560">Oxidoreductase</keyword>
<evidence type="ECO:0000256" key="13">
    <source>
        <dbReference type="ARBA" id="ARBA00023002"/>
    </source>
</evidence>
<gene>
    <name evidence="33" type="ORF">NMOB1V02_LOCUS1716</name>
</gene>
<comment type="cofactor">
    <cofactor evidence="1 28">
        <name>FAD</name>
        <dbReference type="ChEBI" id="CHEBI:57692"/>
    </cofactor>
</comment>
<feature type="domain" description="ACAD9/ACADV-like C-terminal" evidence="32">
    <location>
        <begin position="511"/>
        <end position="629"/>
    </location>
</feature>
<dbReference type="FunFam" id="1.20.140.10:FF:000008">
    <property type="entry name" value="acyl-CoA dehydrogenase family member 9, mitochondrial"/>
    <property type="match status" value="1"/>
</dbReference>
<dbReference type="GO" id="GO:0017099">
    <property type="term" value="F:very-long-chain fatty acyl-CoA dehydrogenase activity"/>
    <property type="evidence" value="ECO:0007669"/>
    <property type="project" value="UniProtKB-EC"/>
</dbReference>
<comment type="catalytic activity">
    <reaction evidence="26">
        <text>eicosanoyl-CoA + oxidized [electron-transfer flavoprotein] + H(+) = (2E)-eicosenoyl-CoA + reduced [electron-transfer flavoprotein]</text>
        <dbReference type="Rhea" id="RHEA:47236"/>
        <dbReference type="Rhea" id="RHEA-COMP:10685"/>
        <dbReference type="Rhea" id="RHEA-COMP:10686"/>
        <dbReference type="ChEBI" id="CHEBI:15378"/>
        <dbReference type="ChEBI" id="CHEBI:57380"/>
        <dbReference type="ChEBI" id="CHEBI:57692"/>
        <dbReference type="ChEBI" id="CHEBI:58307"/>
        <dbReference type="ChEBI" id="CHEBI:74691"/>
    </reaction>
    <physiologicalReaction direction="left-to-right" evidence="26">
        <dbReference type="Rhea" id="RHEA:47237"/>
    </physiologicalReaction>
</comment>
<dbReference type="InterPro" id="IPR009075">
    <property type="entry name" value="AcylCo_DH/oxidase_C"/>
</dbReference>
<organism evidence="33">
    <name type="scientific">Notodromas monacha</name>
    <dbReference type="NCBI Taxonomy" id="399045"/>
    <lineage>
        <taxon>Eukaryota</taxon>
        <taxon>Metazoa</taxon>
        <taxon>Ecdysozoa</taxon>
        <taxon>Arthropoda</taxon>
        <taxon>Crustacea</taxon>
        <taxon>Oligostraca</taxon>
        <taxon>Ostracoda</taxon>
        <taxon>Podocopa</taxon>
        <taxon>Podocopida</taxon>
        <taxon>Cypridocopina</taxon>
        <taxon>Cypridoidea</taxon>
        <taxon>Cyprididae</taxon>
        <taxon>Notodromas</taxon>
    </lineage>
</organism>
<dbReference type="PANTHER" id="PTHR43884">
    <property type="entry name" value="ACYL-COA DEHYDROGENASE"/>
    <property type="match status" value="1"/>
</dbReference>
<proteinExistence type="inferred from homology"/>
<evidence type="ECO:0000256" key="21">
    <source>
        <dbReference type="ARBA" id="ARBA00047893"/>
    </source>
</evidence>
<keyword evidence="14" id="KW-0443">Lipid metabolism</keyword>
<dbReference type="GO" id="GO:0005743">
    <property type="term" value="C:mitochondrial inner membrane"/>
    <property type="evidence" value="ECO:0007669"/>
    <property type="project" value="UniProtKB-SubCell"/>
</dbReference>
<evidence type="ECO:0000256" key="4">
    <source>
        <dbReference type="ARBA" id="ARBA00009347"/>
    </source>
</evidence>
<evidence type="ECO:0000256" key="10">
    <source>
        <dbReference type="ARBA" id="ARBA00022832"/>
    </source>
</evidence>
<evidence type="ECO:0000256" key="25">
    <source>
        <dbReference type="ARBA" id="ARBA00049050"/>
    </source>
</evidence>
<keyword evidence="8" id="KW-0702">S-nitrosylation</keyword>
<keyword evidence="12" id="KW-0007">Acetylation</keyword>
<evidence type="ECO:0000256" key="14">
    <source>
        <dbReference type="ARBA" id="ARBA00023098"/>
    </source>
</evidence>
<comment type="catalytic activity">
    <reaction evidence="25">
        <text>a very-long-chain 2,3-saturated fatty acyl-CoA + oxidized [electron-transfer flavoprotein] + H(+) = a very-long-chain (2E)-enoyl-CoA + reduced [electron-transfer flavoprotein]</text>
        <dbReference type="Rhea" id="RHEA:19181"/>
        <dbReference type="Rhea" id="RHEA-COMP:10685"/>
        <dbReference type="Rhea" id="RHEA-COMP:10686"/>
        <dbReference type="ChEBI" id="CHEBI:15378"/>
        <dbReference type="ChEBI" id="CHEBI:57692"/>
        <dbReference type="ChEBI" id="CHEBI:58307"/>
        <dbReference type="ChEBI" id="CHEBI:83724"/>
        <dbReference type="ChEBI" id="CHEBI:83728"/>
        <dbReference type="EC" id="1.3.8.9"/>
    </reaction>
    <physiologicalReaction direction="left-to-right" evidence="25">
        <dbReference type="Rhea" id="RHEA:19182"/>
    </physiologicalReaction>
</comment>
<comment type="subunit">
    <text evidence="20">Homodimer. Homodimerizes after import into the mitochondrion.</text>
</comment>
<dbReference type="SUPFAM" id="SSF47203">
    <property type="entry name" value="Acyl-CoA dehydrogenase C-terminal domain-like"/>
    <property type="match status" value="2"/>
</dbReference>
<evidence type="ECO:0000256" key="15">
    <source>
        <dbReference type="ARBA" id="ARBA00023128"/>
    </source>
</evidence>
<dbReference type="GO" id="GO:0000062">
    <property type="term" value="F:fatty-acyl-CoA binding"/>
    <property type="evidence" value="ECO:0007669"/>
    <property type="project" value="TreeGrafter"/>
</dbReference>
<dbReference type="InterPro" id="IPR006089">
    <property type="entry name" value="Acyl-CoA_DH_CS"/>
</dbReference>
<keyword evidence="16" id="KW-0472">Membrane</keyword>
<feature type="domain" description="Acyl-CoA dehydrogenase/oxidase C-terminal" evidence="29">
    <location>
        <begin position="310"/>
        <end position="456"/>
    </location>
</feature>
<evidence type="ECO:0000256" key="22">
    <source>
        <dbReference type="ARBA" id="ARBA00047916"/>
    </source>
</evidence>
<dbReference type="FunFam" id="1.10.540.10:FF:000001">
    <property type="entry name" value="Very long-chain-specific acyl-CoA dehydrogenase, mitochondrial"/>
    <property type="match status" value="1"/>
</dbReference>
<dbReference type="Gene3D" id="1.20.140.10">
    <property type="entry name" value="Butyryl-CoA Dehydrogenase, subunit A, domain 3"/>
    <property type="match status" value="2"/>
</dbReference>
<evidence type="ECO:0000256" key="19">
    <source>
        <dbReference type="ARBA" id="ARBA00045422"/>
    </source>
</evidence>
<comment type="catalytic activity">
    <reaction evidence="23">
        <text>tetracosanoyl-CoA + oxidized [electron-transfer flavoprotein] + H(+) = (2E)-tetracosenoyl-CoA + reduced [electron-transfer flavoprotein]</text>
        <dbReference type="Rhea" id="RHEA:47232"/>
        <dbReference type="Rhea" id="RHEA-COMP:10685"/>
        <dbReference type="Rhea" id="RHEA-COMP:10686"/>
        <dbReference type="ChEBI" id="CHEBI:15378"/>
        <dbReference type="ChEBI" id="CHEBI:57692"/>
        <dbReference type="ChEBI" id="CHEBI:58307"/>
        <dbReference type="ChEBI" id="CHEBI:65052"/>
        <dbReference type="ChEBI" id="CHEBI:74693"/>
    </reaction>
    <physiologicalReaction direction="left-to-right" evidence="23">
        <dbReference type="Rhea" id="RHEA:47233"/>
    </physiologicalReaction>
</comment>
<dbReference type="InterPro" id="IPR006091">
    <property type="entry name" value="Acyl-CoA_Oxase/DH_mid-dom"/>
</dbReference>
<dbReference type="PANTHER" id="PTHR43884:SF11">
    <property type="entry name" value="VERY LONG-CHAIN SPECIFIC ACYL-COA DEHYDROGENASE, MITOCHONDRIAL"/>
    <property type="match status" value="1"/>
</dbReference>
<dbReference type="Proteomes" id="UP000678499">
    <property type="component" value="Unassembled WGS sequence"/>
</dbReference>
<evidence type="ECO:0000256" key="12">
    <source>
        <dbReference type="ARBA" id="ARBA00022990"/>
    </source>
</evidence>
<dbReference type="Gene3D" id="2.40.110.10">
    <property type="entry name" value="Butyryl-CoA Dehydrogenase, subunit A, domain 2"/>
    <property type="match status" value="1"/>
</dbReference>
<comment type="subcellular location">
    <subcellularLocation>
        <location evidence="2">Mitochondrion inner membrane</location>
        <topology evidence="2">Peripheral membrane protein</topology>
    </subcellularLocation>
</comment>
<comment type="catalytic activity">
    <reaction evidence="22">
        <text>oxidized [electron-transfer flavoprotein] + hexadecanoyl-CoA + H(+) = (2E)-hexadecenoyl-CoA + reduced [electron-transfer flavoprotein]</text>
        <dbReference type="Rhea" id="RHEA:43448"/>
        <dbReference type="Rhea" id="RHEA-COMP:10685"/>
        <dbReference type="Rhea" id="RHEA-COMP:10686"/>
        <dbReference type="ChEBI" id="CHEBI:15378"/>
        <dbReference type="ChEBI" id="CHEBI:57379"/>
        <dbReference type="ChEBI" id="CHEBI:57692"/>
        <dbReference type="ChEBI" id="CHEBI:58307"/>
        <dbReference type="ChEBI" id="CHEBI:61526"/>
    </reaction>
    <physiologicalReaction direction="left-to-right" evidence="22">
        <dbReference type="Rhea" id="RHEA:43449"/>
    </physiologicalReaction>
</comment>
<dbReference type="InterPro" id="IPR046373">
    <property type="entry name" value="Acyl-CoA_Oxase/DH_mid-dom_sf"/>
</dbReference>
<evidence type="ECO:0000259" key="30">
    <source>
        <dbReference type="Pfam" id="PF02770"/>
    </source>
</evidence>
<dbReference type="Pfam" id="PF02771">
    <property type="entry name" value="Acyl-CoA_dh_N"/>
    <property type="match status" value="1"/>
</dbReference>
<evidence type="ECO:0000256" key="1">
    <source>
        <dbReference type="ARBA" id="ARBA00001974"/>
    </source>
</evidence>
<evidence type="ECO:0000256" key="20">
    <source>
        <dbReference type="ARBA" id="ARBA00046812"/>
    </source>
</evidence>
<dbReference type="PROSITE" id="PS00072">
    <property type="entry name" value="ACYL_COA_DH_1"/>
    <property type="match status" value="1"/>
</dbReference>
<evidence type="ECO:0000256" key="5">
    <source>
        <dbReference type="ARBA" id="ARBA00022553"/>
    </source>
</evidence>
<feature type="domain" description="Acyl-CoA dehydrogenase/oxidase N-terminal" evidence="31">
    <location>
        <begin position="83"/>
        <end position="191"/>
    </location>
</feature>
<dbReference type="GO" id="GO:0050660">
    <property type="term" value="F:flavin adenine dinucleotide binding"/>
    <property type="evidence" value="ECO:0007669"/>
    <property type="project" value="InterPro"/>
</dbReference>
<dbReference type="EMBL" id="OA882216">
    <property type="protein sequence ID" value="CAD7273847.1"/>
    <property type="molecule type" value="Genomic_DNA"/>
</dbReference>
<dbReference type="FunFam" id="2.40.110.10:FF:000006">
    <property type="entry name" value="very long-chain specific acyl-CoA dehydrogenase, mitochondrial"/>
    <property type="match status" value="1"/>
</dbReference>
<dbReference type="InterPro" id="IPR009100">
    <property type="entry name" value="AcylCoA_DH/oxidase_NM_dom_sf"/>
</dbReference>
<accession>A0A7R9GAE1</accession>
<keyword evidence="11" id="KW-0809">Transit peptide</keyword>